<accession>A0ABW5GUR5</accession>
<dbReference type="Proteomes" id="UP001597419">
    <property type="component" value="Unassembled WGS sequence"/>
</dbReference>
<reference evidence="2" key="1">
    <citation type="journal article" date="2019" name="Int. J. Syst. Evol. Microbiol.">
        <title>The Global Catalogue of Microorganisms (GCM) 10K type strain sequencing project: providing services to taxonomists for standard genome sequencing and annotation.</title>
        <authorList>
            <consortium name="The Broad Institute Genomics Platform"/>
            <consortium name="The Broad Institute Genome Sequencing Center for Infectious Disease"/>
            <person name="Wu L."/>
            <person name="Ma J."/>
        </authorList>
    </citation>
    <scope>NUCLEOTIDE SEQUENCE [LARGE SCALE GENOMIC DNA]</scope>
    <source>
        <strain evidence="2">CGMCC 4.7643</strain>
    </source>
</reference>
<name>A0ABW5GUR5_9PSEU</name>
<sequence>MRYLIFPRMFQHARFVTPAARRGVILRDGETVVADGDAQDDE</sequence>
<gene>
    <name evidence="1" type="ORF">ACFSYJ_37085</name>
</gene>
<dbReference type="EMBL" id="JBHUKU010000025">
    <property type="protein sequence ID" value="MFD2464282.1"/>
    <property type="molecule type" value="Genomic_DNA"/>
</dbReference>
<dbReference type="RefSeq" id="WP_345404895.1">
    <property type="nucleotide sequence ID" value="NZ_BAABHG010000017.1"/>
</dbReference>
<proteinExistence type="predicted"/>
<comment type="caution">
    <text evidence="1">The sequence shown here is derived from an EMBL/GenBank/DDBJ whole genome shotgun (WGS) entry which is preliminary data.</text>
</comment>
<evidence type="ECO:0000313" key="1">
    <source>
        <dbReference type="EMBL" id="MFD2464282.1"/>
    </source>
</evidence>
<organism evidence="1 2">
    <name type="scientific">Amycolatopsis samaneae</name>
    <dbReference type="NCBI Taxonomy" id="664691"/>
    <lineage>
        <taxon>Bacteria</taxon>
        <taxon>Bacillati</taxon>
        <taxon>Actinomycetota</taxon>
        <taxon>Actinomycetes</taxon>
        <taxon>Pseudonocardiales</taxon>
        <taxon>Pseudonocardiaceae</taxon>
        <taxon>Amycolatopsis</taxon>
    </lineage>
</organism>
<keyword evidence="2" id="KW-1185">Reference proteome</keyword>
<evidence type="ECO:0000313" key="2">
    <source>
        <dbReference type="Proteomes" id="UP001597419"/>
    </source>
</evidence>
<protein>
    <submittedName>
        <fullName evidence="1">Uncharacterized protein</fullName>
    </submittedName>
</protein>